<proteinExistence type="predicted"/>
<name>A0ABT8WGV3_9FLAO</name>
<organism evidence="1 2">
    <name type="scientific">Flavivirga aquimarina</name>
    <dbReference type="NCBI Taxonomy" id="2027862"/>
    <lineage>
        <taxon>Bacteria</taxon>
        <taxon>Pseudomonadati</taxon>
        <taxon>Bacteroidota</taxon>
        <taxon>Flavobacteriia</taxon>
        <taxon>Flavobacteriales</taxon>
        <taxon>Flavobacteriaceae</taxon>
        <taxon>Flavivirga</taxon>
    </lineage>
</organism>
<dbReference type="EMBL" id="JAUOEK010000184">
    <property type="protein sequence ID" value="MDO5972370.1"/>
    <property type="molecule type" value="Genomic_DNA"/>
</dbReference>
<keyword evidence="2" id="KW-1185">Reference proteome</keyword>
<sequence length="341" mass="39422">MLISRILFNNQIYFTIHAEQSVSWALINEPGTGVFEETLFKDTLERILSEGDLNKDFDTILDFDNILICQNNLYELIKEIKNNSKSLTLLNVNVSTIKKLNLSIFNNTNNTRIDRIYTSFFVSEENKIEYEIISDIFKNEFIEYLKLNSKNSTKENSLIFHHSSSIYLNKYIDVKSMITNKKEFFLLALYHLALKTKKHWKNLINSPNRPILVCQNLNSAYITSIMSSYLGFDILILDKIGPINELYSNLDNKIEEGQNYLVVSDVVCLGTEIKITKNLINYLGGNYIGNISVVRIQTAHPTSKVYDDVESVFEITKEDNPINYQIITSLDDKFLNEKNNE</sequence>
<gene>
    <name evidence="1" type="ORF">Q4Q35_21425</name>
</gene>
<evidence type="ECO:0000313" key="1">
    <source>
        <dbReference type="EMBL" id="MDO5972370.1"/>
    </source>
</evidence>
<accession>A0ABT8WGV3</accession>
<evidence type="ECO:0000313" key="2">
    <source>
        <dbReference type="Proteomes" id="UP001176883"/>
    </source>
</evidence>
<comment type="caution">
    <text evidence="1">The sequence shown here is derived from an EMBL/GenBank/DDBJ whole genome shotgun (WGS) entry which is preliminary data.</text>
</comment>
<protein>
    <submittedName>
        <fullName evidence="1">Uncharacterized protein</fullName>
    </submittedName>
</protein>
<dbReference type="RefSeq" id="WP_303280112.1">
    <property type="nucleotide sequence ID" value="NZ_JAUOEK010000184.1"/>
</dbReference>
<reference evidence="1" key="1">
    <citation type="submission" date="2023-07" db="EMBL/GenBank/DDBJ databases">
        <title>Two novel species in the genus Flavivirga.</title>
        <authorList>
            <person name="Kwon K."/>
        </authorList>
    </citation>
    <scope>NUCLEOTIDE SEQUENCE</scope>
    <source>
        <strain evidence="1">KCTC 52353</strain>
    </source>
</reference>
<dbReference type="Proteomes" id="UP001176883">
    <property type="component" value="Unassembled WGS sequence"/>
</dbReference>